<evidence type="ECO:0000313" key="1">
    <source>
        <dbReference type="EMBL" id="MCI3274075.1"/>
    </source>
</evidence>
<organism evidence="1 2">
    <name type="scientific">Streptomyces cylindrosporus</name>
    <dbReference type="NCBI Taxonomy" id="2927583"/>
    <lineage>
        <taxon>Bacteria</taxon>
        <taxon>Bacillati</taxon>
        <taxon>Actinomycetota</taxon>
        <taxon>Actinomycetes</taxon>
        <taxon>Kitasatosporales</taxon>
        <taxon>Streptomycetaceae</taxon>
        <taxon>Streptomyces</taxon>
    </lineage>
</organism>
<dbReference type="RefSeq" id="WP_242767331.1">
    <property type="nucleotide sequence ID" value="NZ_JALDAY010000007.1"/>
</dbReference>
<dbReference type="Proteomes" id="UP001165269">
    <property type="component" value="Unassembled WGS sequence"/>
</dbReference>
<reference evidence="1" key="1">
    <citation type="submission" date="2022-03" db="EMBL/GenBank/DDBJ databases">
        <title>Streptomyces 7R015 and 7R016 isolated from Barleria lupulina in Thailand.</title>
        <authorList>
            <person name="Kanchanasin P."/>
            <person name="Phongsopitanun W."/>
            <person name="Tanasupawat S."/>
        </authorList>
    </citation>
    <scope>NUCLEOTIDE SEQUENCE</scope>
    <source>
        <strain evidence="1">7R015</strain>
    </source>
</reference>
<keyword evidence="2" id="KW-1185">Reference proteome</keyword>
<comment type="caution">
    <text evidence="1">The sequence shown here is derived from an EMBL/GenBank/DDBJ whole genome shotgun (WGS) entry which is preliminary data.</text>
</comment>
<evidence type="ECO:0000313" key="2">
    <source>
        <dbReference type="Proteomes" id="UP001165269"/>
    </source>
</evidence>
<gene>
    <name evidence="1" type="ORF">MQP27_23560</name>
</gene>
<proteinExistence type="predicted"/>
<protein>
    <submittedName>
        <fullName evidence="1">Uncharacterized protein</fullName>
    </submittedName>
</protein>
<accession>A0ABS9YC00</accession>
<sequence length="284" mass="29979">MTNTTSALRTSVDLDELISAARELSLAARWPRALGLLDSTAVAEPADRARVALAAVEVALESDWFAGTDLTPGRVEAAAGLLPEDDWDLGFARLRHTYYGLLRVDGTVRFGPDGKDPEALAAVRREAYALRDRARDAVRGGWASMYLGLITDNHFGEGDAAAAHYTAALEAGESGADPLLAREALRHLGGHDHDTGDRDRALERWRRAPTLGAGAGNVPGTLSQQLLLAMLARDTGDEPGARALATEVARWAAAIGADRLHAQATGFLAGVDPMGSPKEGESVG</sequence>
<dbReference type="EMBL" id="JALDAY010000007">
    <property type="protein sequence ID" value="MCI3274075.1"/>
    <property type="molecule type" value="Genomic_DNA"/>
</dbReference>
<name>A0ABS9YC00_9ACTN</name>